<keyword evidence="4" id="KW-0645">Protease</keyword>
<dbReference type="InterPro" id="IPR038502">
    <property type="entry name" value="M1_LTA-4_hydro/amino_C_sf"/>
</dbReference>
<dbReference type="SUPFAM" id="SSF55486">
    <property type="entry name" value="Metalloproteases ('zincins'), catalytic domain"/>
    <property type="match status" value="1"/>
</dbReference>
<organism evidence="12 13">
    <name type="scientific">Thecamonas trahens ATCC 50062</name>
    <dbReference type="NCBI Taxonomy" id="461836"/>
    <lineage>
        <taxon>Eukaryota</taxon>
        <taxon>Apusozoa</taxon>
        <taxon>Apusomonadida</taxon>
        <taxon>Apusomonadidae</taxon>
        <taxon>Thecamonas</taxon>
    </lineage>
</organism>
<evidence type="ECO:0000313" key="12">
    <source>
        <dbReference type="EMBL" id="KNC55175.1"/>
    </source>
</evidence>
<dbReference type="OMA" id="CTALQWM"/>
<gene>
    <name evidence="12" type="ORF">AMSG_10787</name>
</gene>
<dbReference type="OrthoDB" id="79562at2759"/>
<dbReference type="RefSeq" id="XP_013753228.1">
    <property type="nucleotide sequence ID" value="XM_013897774.1"/>
</dbReference>
<dbReference type="PANTHER" id="PTHR45726:SF3">
    <property type="entry name" value="LEUKOTRIENE A-4 HYDROLASE"/>
    <property type="match status" value="1"/>
</dbReference>
<dbReference type="InterPro" id="IPR045357">
    <property type="entry name" value="Aminopeptidase_N-like_N"/>
</dbReference>
<dbReference type="FunFam" id="1.10.390.10:FF:000003">
    <property type="entry name" value="Leukotriene A(4) hydrolase"/>
    <property type="match status" value="1"/>
</dbReference>
<dbReference type="InterPro" id="IPR014782">
    <property type="entry name" value="Peptidase_M1_dom"/>
</dbReference>
<dbReference type="SMART" id="SM01263">
    <property type="entry name" value="Leuk-A4-hydro_C"/>
    <property type="match status" value="1"/>
</dbReference>
<dbReference type="InterPro" id="IPR015211">
    <property type="entry name" value="Peptidase_M1_C"/>
</dbReference>
<evidence type="ECO:0000256" key="5">
    <source>
        <dbReference type="ARBA" id="ARBA00022723"/>
    </source>
</evidence>
<name>A0A0L0DSC9_THETB</name>
<dbReference type="GeneID" id="25568928"/>
<dbReference type="InterPro" id="IPR034015">
    <property type="entry name" value="M1_LTA4H"/>
</dbReference>
<dbReference type="InterPro" id="IPR027268">
    <property type="entry name" value="Peptidase_M4/M1_CTD_sf"/>
</dbReference>
<sequence length="600" mass="63718">MTDATSAANLDTFTTTNLALDLDVSFATQTITGKATLTLTNSSSEPAASVVLDTRDLTISGVTTAAGEACEFALGDAWGADGCLGAPLTITLPQPVAPAAALELTVAYATSPAASALQWLAPVQTAGGKHPYLMSQCQAIHARSLVPCQDSPAIKAPYSATVTAPSPLRVVMSALLADDPAEAAAAGVWHFNQPVPIPSYLLAIAVGNLAEKPVGPRSSVLCEPELIDACEYEFGEHTETFVAGGEDLLGPYVWGRYDLLVLPPSFAYGGMENPCTTYVTPTLLAGDRSLVNVVAHEIGHSWMGNLVTSASWSDFWLNEGHTVYVERRLLGNLHGEAFRQFEAMQGWATLSKTVNDVFGADHPYTCLVPDLSGGIDPDDVFSSVPYEKGFALLFHLESLVGGIEPMEAFLKAYVAAFANKSVTTAEWHAFFLAHFADSVDPAVLDAIDWQAWFHAPGMPPVTPVFDDSLAFVGDAADIAGWHSGQVVQVLDDLVAAQADGAVIPPPTLAALDAAYGLSSSGNYEILFAWVILAIKTDYEPIIDVAVRLVTSQGRMKFTRPTYRALHASTIGKDIAVATFTANRERYHPICAKMVAKDLGL</sequence>
<feature type="binding site" evidence="10">
    <location>
        <position position="319"/>
    </location>
    <ligand>
        <name>Zn(2+)</name>
        <dbReference type="ChEBI" id="CHEBI:29105"/>
        <note>catalytic</note>
    </ligand>
</feature>
<dbReference type="InterPro" id="IPR042097">
    <property type="entry name" value="Aminopeptidase_N-like_N_sf"/>
</dbReference>
<evidence type="ECO:0000256" key="6">
    <source>
        <dbReference type="ARBA" id="ARBA00022801"/>
    </source>
</evidence>
<dbReference type="GO" id="GO:0006508">
    <property type="term" value="P:proteolysis"/>
    <property type="evidence" value="ECO:0007669"/>
    <property type="project" value="UniProtKB-KW"/>
</dbReference>
<evidence type="ECO:0000256" key="10">
    <source>
        <dbReference type="PIRSR" id="PIRSR634015-3"/>
    </source>
</evidence>
<evidence type="ECO:0000256" key="7">
    <source>
        <dbReference type="ARBA" id="ARBA00022833"/>
    </source>
</evidence>
<feature type="binding site" evidence="10">
    <location>
        <position position="296"/>
    </location>
    <ligand>
        <name>Zn(2+)</name>
        <dbReference type="ChEBI" id="CHEBI:29105"/>
        <note>catalytic</note>
    </ligand>
</feature>
<accession>A0A0L0DSC9</accession>
<dbReference type="Gene3D" id="1.25.40.320">
    <property type="entry name" value="Peptidase M1, leukotriene A4 hydrolase/aminopeptidase C-terminal domain"/>
    <property type="match status" value="1"/>
</dbReference>
<dbReference type="InterPro" id="IPR049980">
    <property type="entry name" value="LTA4H_cat"/>
</dbReference>
<feature type="binding site" evidence="10">
    <location>
        <position position="300"/>
    </location>
    <ligand>
        <name>Zn(2+)</name>
        <dbReference type="ChEBI" id="CHEBI:29105"/>
        <note>catalytic</note>
    </ligand>
</feature>
<dbReference type="FunFam" id="3.30.2010.30:FF:000001">
    <property type="entry name" value="Leukotriene A(4) hydrolase"/>
    <property type="match status" value="1"/>
</dbReference>
<dbReference type="CDD" id="cd09599">
    <property type="entry name" value="M1_LTA4H"/>
    <property type="match status" value="1"/>
</dbReference>
<evidence type="ECO:0000256" key="3">
    <source>
        <dbReference type="ARBA" id="ARBA00022490"/>
    </source>
</evidence>
<evidence type="ECO:0000259" key="11">
    <source>
        <dbReference type="SMART" id="SM01263"/>
    </source>
</evidence>
<feature type="domain" description="Peptidase M1 leukotriene A4 hydrolase/aminopeptidase C-terminal" evidence="11">
    <location>
        <begin position="462"/>
        <end position="598"/>
    </location>
</feature>
<proteinExistence type="inferred from homology"/>
<dbReference type="SUPFAM" id="SSF63737">
    <property type="entry name" value="Leukotriene A4 hydrolase N-terminal domain"/>
    <property type="match status" value="1"/>
</dbReference>
<dbReference type="Gene3D" id="3.30.2010.30">
    <property type="match status" value="1"/>
</dbReference>
<protein>
    <submittedName>
        <fullName evidence="12">Leukotriene A4 hydrolase</fullName>
    </submittedName>
</protein>
<evidence type="ECO:0000256" key="2">
    <source>
        <dbReference type="ARBA" id="ARBA00010136"/>
    </source>
</evidence>
<reference evidence="12 13" key="1">
    <citation type="submission" date="2010-05" db="EMBL/GenBank/DDBJ databases">
        <title>The Genome Sequence of Thecamonas trahens ATCC 50062.</title>
        <authorList>
            <consortium name="The Broad Institute Genome Sequencing Platform"/>
            <person name="Russ C."/>
            <person name="Cuomo C."/>
            <person name="Shea T."/>
            <person name="Young S.K."/>
            <person name="Zeng Q."/>
            <person name="Koehrsen M."/>
            <person name="Haas B."/>
            <person name="Borodovsky M."/>
            <person name="Guigo R."/>
            <person name="Alvarado L."/>
            <person name="Berlin A."/>
            <person name="Bochicchio J."/>
            <person name="Borenstein D."/>
            <person name="Chapman S."/>
            <person name="Chen Z."/>
            <person name="Freedman E."/>
            <person name="Gellesch M."/>
            <person name="Goldberg J."/>
            <person name="Griggs A."/>
            <person name="Gujja S."/>
            <person name="Heilman E."/>
            <person name="Heiman D."/>
            <person name="Hepburn T."/>
            <person name="Howarth C."/>
            <person name="Jen D."/>
            <person name="Larson L."/>
            <person name="Mehta T."/>
            <person name="Park D."/>
            <person name="Pearson M."/>
            <person name="Roberts A."/>
            <person name="Saif S."/>
            <person name="Shenoy N."/>
            <person name="Sisk P."/>
            <person name="Stolte C."/>
            <person name="Sykes S."/>
            <person name="Thomson T."/>
            <person name="Walk T."/>
            <person name="White J."/>
            <person name="Yandava C."/>
            <person name="Burger G."/>
            <person name="Gray M.W."/>
            <person name="Holland P.W.H."/>
            <person name="King N."/>
            <person name="Lang F.B.F."/>
            <person name="Roger A.J."/>
            <person name="Ruiz-Trillo I."/>
            <person name="Lander E."/>
            <person name="Nusbaum C."/>
        </authorList>
    </citation>
    <scope>NUCLEOTIDE SEQUENCE [LARGE SCALE GENOMIC DNA]</scope>
    <source>
        <strain evidence="12 13">ATCC 50062</strain>
    </source>
</reference>
<dbReference type="Gene3D" id="1.10.390.10">
    <property type="entry name" value="Neutral Protease Domain 2"/>
    <property type="match status" value="1"/>
</dbReference>
<dbReference type="Proteomes" id="UP000054408">
    <property type="component" value="Unassembled WGS sequence"/>
</dbReference>
<dbReference type="Pfam" id="PF01433">
    <property type="entry name" value="Peptidase_M1"/>
    <property type="match status" value="1"/>
</dbReference>
<dbReference type="AlphaFoldDB" id="A0A0L0DSC9"/>
<dbReference type="STRING" id="461836.A0A0L0DSC9"/>
<dbReference type="EMBL" id="GL349496">
    <property type="protein sequence ID" value="KNC55175.1"/>
    <property type="molecule type" value="Genomic_DNA"/>
</dbReference>
<feature type="active site" description="Proton acceptor" evidence="9">
    <location>
        <position position="297"/>
    </location>
</feature>
<comment type="subcellular location">
    <subcellularLocation>
        <location evidence="1">Cytoplasm</location>
    </subcellularLocation>
</comment>
<keyword evidence="13" id="KW-1185">Reference proteome</keyword>
<dbReference type="PRINTS" id="PR00756">
    <property type="entry name" value="ALADIPTASE"/>
</dbReference>
<keyword evidence="3" id="KW-0963">Cytoplasm</keyword>
<evidence type="ECO:0000256" key="4">
    <source>
        <dbReference type="ARBA" id="ARBA00022670"/>
    </source>
</evidence>
<dbReference type="Pfam" id="PF17900">
    <property type="entry name" value="Peptidase_M1_N"/>
    <property type="match status" value="1"/>
</dbReference>
<dbReference type="InterPro" id="IPR001930">
    <property type="entry name" value="Peptidase_M1"/>
</dbReference>
<comment type="similarity">
    <text evidence="2">Belongs to the peptidase M1 family.</text>
</comment>
<dbReference type="PANTHER" id="PTHR45726">
    <property type="entry name" value="LEUKOTRIENE A-4 HYDROLASE"/>
    <property type="match status" value="1"/>
</dbReference>
<dbReference type="GO" id="GO:0008237">
    <property type="term" value="F:metallopeptidase activity"/>
    <property type="evidence" value="ECO:0007669"/>
    <property type="project" value="UniProtKB-KW"/>
</dbReference>
<dbReference type="Pfam" id="PF09127">
    <property type="entry name" value="Leuk-A4-hydro_C"/>
    <property type="match status" value="1"/>
</dbReference>
<evidence type="ECO:0000256" key="8">
    <source>
        <dbReference type="ARBA" id="ARBA00023049"/>
    </source>
</evidence>
<dbReference type="FunFam" id="2.60.40.1730:FF:000004">
    <property type="entry name" value="Leukotriene A(4) hydrolase"/>
    <property type="match status" value="1"/>
</dbReference>
<dbReference type="eggNOG" id="KOG1047">
    <property type="taxonomic scope" value="Eukaryota"/>
</dbReference>
<keyword evidence="8" id="KW-0482">Metalloprotease</keyword>
<dbReference type="GO" id="GO:0008270">
    <property type="term" value="F:zinc ion binding"/>
    <property type="evidence" value="ECO:0007669"/>
    <property type="project" value="InterPro"/>
</dbReference>
<keyword evidence="5 10" id="KW-0479">Metal-binding</keyword>
<evidence type="ECO:0000313" key="13">
    <source>
        <dbReference type="Proteomes" id="UP000054408"/>
    </source>
</evidence>
<dbReference type="Gene3D" id="2.60.40.1730">
    <property type="entry name" value="tricorn interacting facor f3 domain"/>
    <property type="match status" value="1"/>
</dbReference>
<dbReference type="SUPFAM" id="SSF48371">
    <property type="entry name" value="ARM repeat"/>
    <property type="match status" value="1"/>
</dbReference>
<keyword evidence="6 12" id="KW-0378">Hydrolase</keyword>
<keyword evidence="7 10" id="KW-0862">Zinc</keyword>
<comment type="cofactor">
    <cofactor evidence="10">
        <name>Zn(2+)</name>
        <dbReference type="ChEBI" id="CHEBI:29105"/>
    </cofactor>
    <text evidence="10">Binds 1 zinc ion per subunit.</text>
</comment>
<evidence type="ECO:0000256" key="1">
    <source>
        <dbReference type="ARBA" id="ARBA00004496"/>
    </source>
</evidence>
<dbReference type="GO" id="GO:0005829">
    <property type="term" value="C:cytosol"/>
    <property type="evidence" value="ECO:0007669"/>
    <property type="project" value="TreeGrafter"/>
</dbReference>
<feature type="active site" description="Proton donor" evidence="9">
    <location>
        <position position="386"/>
    </location>
</feature>
<dbReference type="InterPro" id="IPR016024">
    <property type="entry name" value="ARM-type_fold"/>
</dbReference>
<evidence type="ECO:0000256" key="9">
    <source>
        <dbReference type="PIRSR" id="PIRSR634015-1"/>
    </source>
</evidence>